<organism evidence="4 5">
    <name type="scientific">Malassezia nana</name>
    <dbReference type="NCBI Taxonomy" id="180528"/>
    <lineage>
        <taxon>Eukaryota</taxon>
        <taxon>Fungi</taxon>
        <taxon>Dikarya</taxon>
        <taxon>Basidiomycota</taxon>
        <taxon>Ustilaginomycotina</taxon>
        <taxon>Malasseziomycetes</taxon>
        <taxon>Malasseziales</taxon>
        <taxon>Malasseziaceae</taxon>
        <taxon>Malassezia</taxon>
    </lineage>
</organism>
<dbReference type="PANTHER" id="PTHR13027">
    <property type="entry name" value="SAND PROTEIN-RELATED"/>
    <property type="match status" value="1"/>
</dbReference>
<dbReference type="GO" id="GO:0005774">
    <property type="term" value="C:vacuolar membrane"/>
    <property type="evidence" value="ECO:0007669"/>
    <property type="project" value="UniProtKB-SubCell"/>
</dbReference>
<comment type="similarity">
    <text evidence="1">Belongs to the MON1/SAND family.</text>
</comment>
<keyword evidence="1" id="KW-0072">Autophagy</keyword>
<sequence>MHPAAPHSKSGPASATHLLRRAQRNDAKGAAPTPAVLSTDAVASQLVEEVSLDDTASHADADADAEPTCLYMVLSHAGKLVYVHGDDAAWGGAYLQAGVLHAMLTLFGTSEELQYITLAPSLYMAFFSRMPLHVVAATHCAESPALVRAHLERVYAAVLSLFSAPRLDTLFAHAPNIDLQGLMGPMAQYIDAAVVAMHASLAFALDAVPVRALEPTVRAAASAALVHLASDQLPQGVLYLQLWDDECLLCHAHPRHHTPSPTDLSLLHAMVRFGAGKDDLWAPLCLPRAAPHGFVYVYASRISKATNAPWFVLVCADRDGQAASRACRDALSQAPSVAALCAVLAQPGPEPLAPVPGLRDVAFVSRRRQQCIVPSFLPVRRHRLYAQLLQALRGDERALRAAAAAHDGPRAPPVAAPLHMVVQRTAHEALLGWRT</sequence>
<evidence type="ECO:0000256" key="1">
    <source>
        <dbReference type="RuleBase" id="RU367048"/>
    </source>
</evidence>
<feature type="domain" description="FUZ/MON1/HPS1 first Longin" evidence="2">
    <location>
        <begin position="71"/>
        <end position="191"/>
    </location>
</feature>
<comment type="subcellular location">
    <subcellularLocation>
        <location evidence="1">Endosome</location>
        <location evidence="1">Multivesicular body membrane</location>
        <topology evidence="1">Peripheral membrane protein</topology>
    </subcellularLocation>
    <subcellularLocation>
        <location evidence="1">Prevacuolar compartment membrane</location>
        <topology evidence="1">Peripheral membrane protein</topology>
    </subcellularLocation>
    <subcellularLocation>
        <location evidence="1">Vacuole membrane</location>
        <topology evidence="1">Peripheral membrane protein</topology>
    </subcellularLocation>
</comment>
<evidence type="ECO:0000313" key="5">
    <source>
        <dbReference type="Proteomes" id="UP001213623"/>
    </source>
</evidence>
<keyword evidence="1" id="KW-0472">Membrane</keyword>
<dbReference type="EMBL" id="CP119898">
    <property type="protein sequence ID" value="WFD28622.1"/>
    <property type="molecule type" value="Genomic_DNA"/>
</dbReference>
<dbReference type="Pfam" id="PF19036">
    <property type="entry name" value="Fuz_longin_1"/>
    <property type="match status" value="1"/>
</dbReference>
<keyword evidence="5" id="KW-1185">Reference proteome</keyword>
<evidence type="ECO:0000313" key="4">
    <source>
        <dbReference type="EMBL" id="WFD28622.1"/>
    </source>
</evidence>
<dbReference type="InterPro" id="IPR043972">
    <property type="entry name" value="FUZ/MON1/HPS1_longin_1"/>
</dbReference>
<gene>
    <name evidence="4" type="primary">MON1</name>
    <name evidence="4" type="ORF">MNAN1_003635</name>
</gene>
<protein>
    <recommendedName>
        <fullName evidence="1">Vacuolar fusion protein MON1</fullName>
    </recommendedName>
</protein>
<proteinExistence type="inferred from homology"/>
<evidence type="ECO:0000259" key="3">
    <source>
        <dbReference type="Pfam" id="PF19037"/>
    </source>
</evidence>
<dbReference type="InterPro" id="IPR004353">
    <property type="entry name" value="Mon1"/>
</dbReference>
<dbReference type="Proteomes" id="UP001213623">
    <property type="component" value="Chromosome 7"/>
</dbReference>
<evidence type="ECO:0000259" key="2">
    <source>
        <dbReference type="Pfam" id="PF19036"/>
    </source>
</evidence>
<keyword evidence="1" id="KW-0653">Protein transport</keyword>
<comment type="function">
    <text evidence="1">Required for multiple vacuole delivery pathways including the cytoplasm to vacuole transport (Cvt), autophagy, pexophagy and endocytosis.</text>
</comment>
<dbReference type="Pfam" id="PF19037">
    <property type="entry name" value="Fuz_longin_2"/>
    <property type="match status" value="1"/>
</dbReference>
<dbReference type="GO" id="GO:0006914">
    <property type="term" value="P:autophagy"/>
    <property type="evidence" value="ECO:0007669"/>
    <property type="project" value="UniProtKB-UniRule"/>
</dbReference>
<dbReference type="PANTHER" id="PTHR13027:SF7">
    <property type="entry name" value="VACUOLAR FUSION PROTEIN MON1 HOMOLOG"/>
    <property type="match status" value="1"/>
</dbReference>
<keyword evidence="1" id="KW-0967">Endosome</keyword>
<reference evidence="4" key="1">
    <citation type="submission" date="2023-03" db="EMBL/GenBank/DDBJ databases">
        <title>Mating type loci evolution in Malassezia.</title>
        <authorList>
            <person name="Coelho M.A."/>
        </authorList>
    </citation>
    <scope>NUCLEOTIDE SEQUENCE</scope>
    <source>
        <strain evidence="4">CBS 9557</strain>
    </source>
</reference>
<dbReference type="InterPro" id="IPR043971">
    <property type="entry name" value="FUZ/MON1/HPS1_longin_2"/>
</dbReference>
<name>A0AAF0EUD1_9BASI</name>
<keyword evidence="1" id="KW-0813">Transport</keyword>
<dbReference type="GO" id="GO:0016192">
    <property type="term" value="P:vesicle-mediated transport"/>
    <property type="evidence" value="ECO:0007669"/>
    <property type="project" value="InterPro"/>
</dbReference>
<accession>A0AAF0EUD1</accession>
<keyword evidence="1" id="KW-0926">Vacuole</keyword>
<dbReference type="PRINTS" id="PR01546">
    <property type="entry name" value="YEAST73DUF"/>
</dbReference>
<feature type="domain" description="FUZ/MON1/HPS1 second Longin" evidence="3">
    <location>
        <begin position="238"/>
        <end position="331"/>
    </location>
</feature>
<dbReference type="GO" id="GO:0032585">
    <property type="term" value="C:multivesicular body membrane"/>
    <property type="evidence" value="ECO:0007669"/>
    <property type="project" value="UniProtKB-SubCell"/>
</dbReference>
<dbReference type="GO" id="GO:0006623">
    <property type="term" value="P:protein targeting to vacuole"/>
    <property type="evidence" value="ECO:0007669"/>
    <property type="project" value="UniProtKB-UniRule"/>
</dbReference>
<dbReference type="AlphaFoldDB" id="A0AAF0EUD1"/>